<dbReference type="InterPro" id="IPR038765">
    <property type="entry name" value="Papain-like_cys_pep_sf"/>
</dbReference>
<evidence type="ECO:0000256" key="5">
    <source>
        <dbReference type="PROSITE-ProRule" id="PRU00239"/>
    </source>
</evidence>
<feature type="domain" description="Calpain catalytic" evidence="8">
    <location>
        <begin position="119"/>
        <end position="379"/>
    </location>
</feature>
<keyword evidence="7" id="KW-0732">Signal</keyword>
<feature type="chain" id="PRO_5003787482" description="Calpain catalytic domain-containing protein" evidence="7">
    <location>
        <begin position="18"/>
        <end position="408"/>
    </location>
</feature>
<dbReference type="GO" id="GO:0006508">
    <property type="term" value="P:proteolysis"/>
    <property type="evidence" value="ECO:0007669"/>
    <property type="project" value="UniProtKB-KW"/>
</dbReference>
<feature type="active site" evidence="5">
    <location>
        <position position="129"/>
    </location>
</feature>
<dbReference type="PANTHER" id="PTHR10183:SF379">
    <property type="entry name" value="CALPAIN-5"/>
    <property type="match status" value="1"/>
</dbReference>
<evidence type="ECO:0000256" key="3">
    <source>
        <dbReference type="ARBA" id="ARBA00022801"/>
    </source>
</evidence>
<dbReference type="PROSITE" id="PS50203">
    <property type="entry name" value="CALPAIN_CAT"/>
    <property type="match status" value="1"/>
</dbReference>
<evidence type="ECO:0000256" key="6">
    <source>
        <dbReference type="SAM" id="MobiDB-lite"/>
    </source>
</evidence>
<evidence type="ECO:0000256" key="4">
    <source>
        <dbReference type="ARBA" id="ARBA00022807"/>
    </source>
</evidence>
<comment type="caution">
    <text evidence="9">The sequence shown here is derived from an EMBL/GenBank/DDBJ whole genome shotgun (WGS) entry which is preliminary data.</text>
</comment>
<comment type="similarity">
    <text evidence="1">Belongs to the peptidase C2 family.</text>
</comment>
<dbReference type="Pfam" id="PF00648">
    <property type="entry name" value="Peptidase_C2"/>
    <property type="match status" value="1"/>
</dbReference>
<reference evidence="9 10" key="1">
    <citation type="journal article" date="2012" name="Eukaryot. Cell">
        <title>Draft genome sequence of CBS 2479, the standard type strain of Trichosporon asahii.</title>
        <authorList>
            <person name="Yang R.Y."/>
            <person name="Li H.T."/>
            <person name="Zhu H."/>
            <person name="Zhou G.P."/>
            <person name="Wang M."/>
            <person name="Wang L."/>
        </authorList>
    </citation>
    <scope>NUCLEOTIDE SEQUENCE [LARGE SCALE GENOMIC DNA]</scope>
    <source>
        <strain evidence="10">ATCC 90039 / CBS 2479 / JCM 2466 / KCTC 7840 / NCYC 2677 / UAMH 7654</strain>
    </source>
</reference>
<dbReference type="SUPFAM" id="SSF54001">
    <property type="entry name" value="Cysteine proteinases"/>
    <property type="match status" value="1"/>
</dbReference>
<evidence type="ECO:0000259" key="8">
    <source>
        <dbReference type="PROSITE" id="PS50203"/>
    </source>
</evidence>
<evidence type="ECO:0000313" key="10">
    <source>
        <dbReference type="Proteomes" id="UP000002748"/>
    </source>
</evidence>
<dbReference type="InterPro" id="IPR022684">
    <property type="entry name" value="Calpain_cysteine_protease"/>
</dbReference>
<dbReference type="Proteomes" id="UP000002748">
    <property type="component" value="Unassembled WGS sequence"/>
</dbReference>
<feature type="compositionally biased region" description="Polar residues" evidence="6">
    <location>
        <begin position="51"/>
        <end position="60"/>
    </location>
</feature>
<keyword evidence="2 5" id="KW-0645">Protease</keyword>
<dbReference type="GeneID" id="25983892"/>
<dbReference type="GO" id="GO:0004198">
    <property type="term" value="F:calcium-dependent cysteine-type endopeptidase activity"/>
    <property type="evidence" value="ECO:0007669"/>
    <property type="project" value="InterPro"/>
</dbReference>
<dbReference type="RefSeq" id="XP_014181502.1">
    <property type="nucleotide sequence ID" value="XM_014326027.1"/>
</dbReference>
<keyword evidence="4 5" id="KW-0788">Thiol protease</keyword>
<organism evidence="9 10">
    <name type="scientific">Trichosporon asahii var. asahii (strain ATCC 90039 / CBS 2479 / JCM 2466 / KCTC 7840 / NBRC 103889/ NCYC 2677 / UAMH 7654)</name>
    <name type="common">Yeast</name>
    <dbReference type="NCBI Taxonomy" id="1186058"/>
    <lineage>
        <taxon>Eukaryota</taxon>
        <taxon>Fungi</taxon>
        <taxon>Dikarya</taxon>
        <taxon>Basidiomycota</taxon>
        <taxon>Agaricomycotina</taxon>
        <taxon>Tremellomycetes</taxon>
        <taxon>Trichosporonales</taxon>
        <taxon>Trichosporonaceae</taxon>
        <taxon>Trichosporon</taxon>
    </lineage>
</organism>
<feature type="active site" evidence="5">
    <location>
        <position position="344"/>
    </location>
</feature>
<sequence length="408" mass="44440">MASRIWLALLLFQLATAAPTPADGAVAARDVEAFSARDTLLERDGEENWSKYGTNKNSPLIGTPAREPRAGVDYVKALLDPTKQPALFKDSPCDYAYSRQATSGPLNLWEKGSSPLVDTNVAQGGVGDCGFGSSIGAIALTGHSQYLKDRVKVNGTTWEFKFTWLGKDHIVRVDDQLPAKIGGPDWCNRFLGYQPAGPSKSWYVPLVEKAAAKLLDAYPEIRSYPDQPGGYNAMQGIWPHKALEILTGRSGKRLNREFTGLDDNLIKALEKCLTGPEPCVVGTPSVEYGDNFLGSASFNGEAWEVPDGAPFVSGVFSNSTSAPDFWDSIDYDLKSAHNTIVPSHAWAIDKRNTNYTPGADIRKVKVRILNPWGKNVKPWAQTNAINAIDISFSTLVSLITALFTVEDI</sequence>
<evidence type="ECO:0000256" key="1">
    <source>
        <dbReference type="ARBA" id="ARBA00007623"/>
    </source>
</evidence>
<dbReference type="PANTHER" id="PTHR10183">
    <property type="entry name" value="CALPAIN"/>
    <property type="match status" value="1"/>
</dbReference>
<accession>J6F4Z9</accession>
<dbReference type="VEuPathDB" id="FungiDB:A1Q1_00378"/>
<evidence type="ECO:0000256" key="7">
    <source>
        <dbReference type="SAM" id="SignalP"/>
    </source>
</evidence>
<dbReference type="InterPro" id="IPR001300">
    <property type="entry name" value="Peptidase_C2_calpain_cat"/>
</dbReference>
<feature type="region of interest" description="Disordered" evidence="6">
    <location>
        <begin position="45"/>
        <end position="65"/>
    </location>
</feature>
<dbReference type="AlphaFoldDB" id="J6F4Z9"/>
<gene>
    <name evidence="9" type="ORF">A1Q1_00378</name>
</gene>
<dbReference type="OrthoDB" id="3943625at2759"/>
<evidence type="ECO:0000256" key="2">
    <source>
        <dbReference type="ARBA" id="ARBA00022670"/>
    </source>
</evidence>
<name>J6F4Z9_TRIAS</name>
<protein>
    <recommendedName>
        <fullName evidence="8">Calpain catalytic domain-containing protein</fullName>
    </recommendedName>
</protein>
<dbReference type="KEGG" id="tasa:A1Q1_00378"/>
<dbReference type="EMBL" id="ALBS01000112">
    <property type="protein sequence ID" value="EJT50357.1"/>
    <property type="molecule type" value="Genomic_DNA"/>
</dbReference>
<dbReference type="HOGENOM" id="CLU_671189_0_0_1"/>
<dbReference type="SMART" id="SM00230">
    <property type="entry name" value="CysPc"/>
    <property type="match status" value="1"/>
</dbReference>
<evidence type="ECO:0000313" key="9">
    <source>
        <dbReference type="EMBL" id="EJT50357.1"/>
    </source>
</evidence>
<feature type="signal peptide" evidence="7">
    <location>
        <begin position="1"/>
        <end position="17"/>
    </location>
</feature>
<proteinExistence type="inferred from homology"/>
<keyword evidence="3 5" id="KW-0378">Hydrolase</keyword>
<feature type="active site" evidence="5">
    <location>
        <position position="370"/>
    </location>
</feature>